<gene>
    <name evidence="2" type="ORF">cyc_07568</name>
</gene>
<evidence type="ECO:0000313" key="2">
    <source>
        <dbReference type="EMBL" id="OEH77645.1"/>
    </source>
</evidence>
<dbReference type="AlphaFoldDB" id="A0A1D3D2H4"/>
<sequence>MGARVMECDSDGAVTPLWCTGSCCPSSAPSSLEPARPGRASPRPLQPQCSGGACEEEDRRSFSEFRQCPHVGLGANSVRRKRGISLGTAEAAGLNSPLSVVALFKKCRMQPLSPPPAPPPPCASSLPAAGNSQCAESRLSHEAEASLPLPLATQSTQDRYAEPERGKDPFFGGVKLRGTTSTRVGQPPPPVALYSIANEYLFLSNRERLSRHSLSGDQGETVAAPGAATQPLVSAHRASLAGSETSCGSHTLAAAADGSKYAVDLDEGVLSSSARRFDPRPTPVQLASCGNKRLEVLVCTEMPESEGRSEGEVLKATRRESETLKEECCCDVVGRPEQHLEQPQRSSSYSQLNAFLKELQFT</sequence>
<proteinExistence type="predicted"/>
<evidence type="ECO:0000313" key="3">
    <source>
        <dbReference type="Proteomes" id="UP000095192"/>
    </source>
</evidence>
<dbReference type="Proteomes" id="UP000095192">
    <property type="component" value="Unassembled WGS sequence"/>
</dbReference>
<organism evidence="2 3">
    <name type="scientific">Cyclospora cayetanensis</name>
    <dbReference type="NCBI Taxonomy" id="88456"/>
    <lineage>
        <taxon>Eukaryota</taxon>
        <taxon>Sar</taxon>
        <taxon>Alveolata</taxon>
        <taxon>Apicomplexa</taxon>
        <taxon>Conoidasida</taxon>
        <taxon>Coccidia</taxon>
        <taxon>Eucoccidiorida</taxon>
        <taxon>Eimeriorina</taxon>
        <taxon>Eimeriidae</taxon>
        <taxon>Cyclospora</taxon>
    </lineage>
</organism>
<comment type="caution">
    <text evidence="2">The sequence shown here is derived from an EMBL/GenBank/DDBJ whole genome shotgun (WGS) entry which is preliminary data.</text>
</comment>
<feature type="compositionally biased region" description="Pro residues" evidence="1">
    <location>
        <begin position="112"/>
        <end position="122"/>
    </location>
</feature>
<dbReference type="InParanoid" id="A0A1D3D2H4"/>
<evidence type="ECO:0000256" key="1">
    <source>
        <dbReference type="SAM" id="MobiDB-lite"/>
    </source>
</evidence>
<dbReference type="EMBL" id="JROU02001026">
    <property type="protein sequence ID" value="OEH77645.1"/>
    <property type="molecule type" value="Genomic_DNA"/>
</dbReference>
<keyword evidence="3" id="KW-1185">Reference proteome</keyword>
<name>A0A1D3D2H4_9EIME</name>
<accession>A0A1D3D2H4</accession>
<reference evidence="2 3" key="1">
    <citation type="journal article" date="2016" name="BMC Genomics">
        <title>Comparative genomics reveals Cyclospora cayetanensis possesses coccidia-like metabolism and invasion components but unique surface antigens.</title>
        <authorList>
            <person name="Liu S."/>
            <person name="Wang L."/>
            <person name="Zheng H."/>
            <person name="Xu Z."/>
            <person name="Roellig D.M."/>
            <person name="Li N."/>
            <person name="Frace M.A."/>
            <person name="Tang K."/>
            <person name="Arrowood M.J."/>
            <person name="Moss D.M."/>
            <person name="Zhang L."/>
            <person name="Feng Y."/>
            <person name="Xiao L."/>
        </authorList>
    </citation>
    <scope>NUCLEOTIDE SEQUENCE [LARGE SCALE GENOMIC DNA]</scope>
    <source>
        <strain evidence="2 3">CHN_HEN01</strain>
    </source>
</reference>
<protein>
    <submittedName>
        <fullName evidence="2">Uncharacterized protein</fullName>
    </submittedName>
</protein>
<dbReference type="VEuPathDB" id="ToxoDB:cyc_07568"/>
<feature type="region of interest" description="Disordered" evidence="1">
    <location>
        <begin position="112"/>
        <end position="187"/>
    </location>
</feature>
<feature type="compositionally biased region" description="Basic and acidic residues" evidence="1">
    <location>
        <begin position="159"/>
        <end position="168"/>
    </location>
</feature>
<feature type="region of interest" description="Disordered" evidence="1">
    <location>
        <begin position="26"/>
        <end position="53"/>
    </location>
</feature>